<comment type="subcellular location">
    <subcellularLocation>
        <location evidence="1">Cytoplasm</location>
    </subcellularLocation>
</comment>
<dbReference type="PANTHER" id="PTHR18914:SF30">
    <property type="entry name" value="VINCULIN_ALPHA-CATENIN FAMILY MEMBER 1"/>
    <property type="match status" value="1"/>
</dbReference>
<evidence type="ECO:0000313" key="4">
    <source>
        <dbReference type="Proteomes" id="UP000504617"/>
    </source>
</evidence>
<proteinExistence type="inferred from homology"/>
<dbReference type="InterPro" id="IPR036723">
    <property type="entry name" value="Alpha-catenin/vinculin-like_sf"/>
</dbReference>
<dbReference type="GO" id="GO:0016477">
    <property type="term" value="P:cell migration"/>
    <property type="evidence" value="ECO:0007669"/>
    <property type="project" value="TreeGrafter"/>
</dbReference>
<accession>A0A6I9X0D6</accession>
<comment type="similarity">
    <text evidence="2">Belongs to the vinculin/alpha-catenin family.</text>
</comment>
<dbReference type="GO" id="GO:0005912">
    <property type="term" value="C:adherens junction"/>
    <property type="evidence" value="ECO:0007669"/>
    <property type="project" value="TreeGrafter"/>
</dbReference>
<dbReference type="SUPFAM" id="SSF47220">
    <property type="entry name" value="alpha-catenin/vinculin-like"/>
    <property type="match status" value="2"/>
</dbReference>
<organism evidence="4 5">
    <name type="scientific">Thamnophis sirtalis</name>
    <dbReference type="NCBI Taxonomy" id="35019"/>
    <lineage>
        <taxon>Eukaryota</taxon>
        <taxon>Metazoa</taxon>
        <taxon>Chordata</taxon>
        <taxon>Craniata</taxon>
        <taxon>Vertebrata</taxon>
        <taxon>Euteleostomi</taxon>
        <taxon>Lepidosauria</taxon>
        <taxon>Squamata</taxon>
        <taxon>Bifurcata</taxon>
        <taxon>Unidentata</taxon>
        <taxon>Episquamata</taxon>
        <taxon>Toxicofera</taxon>
        <taxon>Serpentes</taxon>
        <taxon>Colubroidea</taxon>
        <taxon>Colubridae</taxon>
        <taxon>Natricinae</taxon>
        <taxon>Thamnophis</taxon>
    </lineage>
</organism>
<dbReference type="Proteomes" id="UP000504617">
    <property type="component" value="Unplaced"/>
</dbReference>
<dbReference type="GO" id="GO:0051015">
    <property type="term" value="F:actin filament binding"/>
    <property type="evidence" value="ECO:0007669"/>
    <property type="project" value="InterPro"/>
</dbReference>
<evidence type="ECO:0000256" key="1">
    <source>
        <dbReference type="ARBA" id="ARBA00004496"/>
    </source>
</evidence>
<dbReference type="GO" id="GO:0016342">
    <property type="term" value="C:catenin complex"/>
    <property type="evidence" value="ECO:0007669"/>
    <property type="project" value="TreeGrafter"/>
</dbReference>
<dbReference type="KEGG" id="tsr:106538005"/>
<keyword evidence="3" id="KW-0963">Cytoplasm</keyword>
<evidence type="ECO:0000256" key="3">
    <source>
        <dbReference type="ARBA" id="ARBA00022490"/>
    </source>
</evidence>
<dbReference type="OrthoDB" id="29742at2759"/>
<dbReference type="Pfam" id="PF01044">
    <property type="entry name" value="Vinculin"/>
    <property type="match status" value="2"/>
</dbReference>
<evidence type="ECO:0000256" key="2">
    <source>
        <dbReference type="ARBA" id="ARBA00008376"/>
    </source>
</evidence>
<reference evidence="5" key="1">
    <citation type="submission" date="2025-08" db="UniProtKB">
        <authorList>
            <consortium name="RefSeq"/>
        </authorList>
    </citation>
    <scope>IDENTIFICATION</scope>
    <source>
        <tissue evidence="5">Skeletal muscle</tissue>
    </source>
</reference>
<protein>
    <submittedName>
        <fullName evidence="5">Uncharacterized protein LOC106538005 isoform X1</fullName>
    </submittedName>
</protein>
<name>A0A6I9X0D6_9SAUR</name>
<dbReference type="GO" id="GO:0008013">
    <property type="term" value="F:beta-catenin binding"/>
    <property type="evidence" value="ECO:0007669"/>
    <property type="project" value="TreeGrafter"/>
</dbReference>
<gene>
    <name evidence="5" type="primary">LOC106538005</name>
</gene>
<evidence type="ECO:0000313" key="5">
    <source>
        <dbReference type="RefSeq" id="XP_013907826.1"/>
    </source>
</evidence>
<dbReference type="GeneID" id="106538005"/>
<dbReference type="GO" id="GO:0005737">
    <property type="term" value="C:cytoplasm"/>
    <property type="evidence" value="ECO:0007669"/>
    <property type="project" value="UniProtKB-SubCell"/>
</dbReference>
<dbReference type="GO" id="GO:0098609">
    <property type="term" value="P:cell-cell adhesion"/>
    <property type="evidence" value="ECO:0007669"/>
    <property type="project" value="TreeGrafter"/>
</dbReference>
<dbReference type="Gene3D" id="1.20.120.230">
    <property type="entry name" value="Alpha-catenin/vinculin-like"/>
    <property type="match status" value="5"/>
</dbReference>
<dbReference type="RefSeq" id="XP_013907826.1">
    <property type="nucleotide sequence ID" value="XM_014052351.1"/>
</dbReference>
<dbReference type="InterPro" id="IPR006077">
    <property type="entry name" value="Vinculin/catenin"/>
</dbReference>
<keyword evidence="4" id="KW-1185">Reference proteome</keyword>
<dbReference type="PANTHER" id="PTHR18914">
    <property type="entry name" value="ALPHA CATENIN"/>
    <property type="match status" value="1"/>
</dbReference>
<sequence>MVFYKNSLQKYPSELYNSCIIIFKYIYLINITQIIVSFISKTEAVECFSLYDISAIVYTKSTHRIILPMIAELYNLIIAIEQREITHEAFANLETTAEELVKATEELGCIARRLAEESDDEVLEKEMVPATQTLLISGKNILLAVQKLIIQPNACSSVEELAVSAKRILVGTIKVLWAQEDSTIRRIIQAARWLFDCLLMLDSAKDVSAVLSASRPFSEALLLLTNLMEKLLWDLKESLQRKHLAQTLQTLKNSIPMLFTAKVSQLQYPQEQQMNLSKNYIFDLAKNSVKILISLLKSSIGRTKKLHERYGLFPQHLHQFLGLVSSPQPIHLREDKLNLPVEVLIFYCMLFADSSRATLKQELIQLCRHLLKFRKVIVVDESTFNGFPKENIKEECFAMKTELEHLNQVIGSAVIYQILDSLVDIKGPMRRLIEAAVEPCSHVGKEGRLRKLKPLITTFFSHSTQMLKAANLILVTCTERETVEDIEQCIDQFNRLLATVPGLLSELSLFPGNGDVSKKLNFLSQIWSSTAESLMMCLDKILDLHEFLDASVQEMVRHKEASEKALDMQHFKHFFWHTSRLCRQATQIVEFTSRFGAQARDPIFRNGLLVLIKQLKNAITQAELSINWCMARMTSLQAKEEYSKRTRELIEFACNVQKGLDECNQPDILSPLRDGVHDFNISIDIPNALTSQDPMEFSTQSFIKQNSSDNAELLVGSLDKFKPSYCPPPKFPRRNIIYQKDAVRRVDLHPLIRELTIATSIHDAIRLNDTCADLLELANCCIDAAKEALQIVESPMSDKLLHYKEIVGLIPHFIGLAREVEVNPVLNSEQLLQTAILLSEKIDETKHSLTFVVSSWYRLARQLIGFMPPCSSHDEIQSFDEIMEILETLVQLISKVVHSDDRKLVPECSSLREIFLRVQTKFTCVQTRTKYLLEKAQDISKSHPDFAKQDRLDASCILWSVTIQALLNIVDQFIGRDVLALKELQTKMKYRLCLQSTLTTVSENSVRIQEAAKLSIMLCARQSIEHEIPSQTEQIKILTESLLQVANALAVSPIAAPSVLVQFEVLQRKLALTTKAVLLQLNGLNGEYLSSIQSVVRLSQFISHGTGSNSDLIPKETFGRKAAFLKANIQNVDKVIRDALEEPSKFLKPKENLLATTENLLLLTDEIMGLVGQFHSQLDQRHHLVDSLLYEWSAKAGYLVRQLQSTKGISETVLQVVRRCLQNDEEHIYSIQPSSLKKEDCTQHQNTPSPGHKAIKAGEGFFSASDKITMYWEDLPNDFQPSHPEYSLRSSPTSSLGDSENHGCLIPQIIEEIRIQVSYMAQFLKRKGPIMTKEGVIATAIQVIAGGEALVKFAVRISKDCLDERCAAELLCALEKTKTINYQLSIITRVIASTGSSRSSVEHLVSNAQNLFQGVLQMLMAAEAACVKGLQNPSPDIEESNTAAFCTQWRKSLHSYGTKESLNSDKEELGLCKTGL</sequence>